<dbReference type="Proteomes" id="UP000247476">
    <property type="component" value="Unassembled WGS sequence"/>
</dbReference>
<dbReference type="EMBL" id="QJVJ01000008">
    <property type="protein sequence ID" value="PYI52988.1"/>
    <property type="molecule type" value="Genomic_DNA"/>
</dbReference>
<dbReference type="InterPro" id="IPR052265">
    <property type="entry name" value="Gamma-CA"/>
</dbReference>
<keyword evidence="2" id="KW-1185">Reference proteome</keyword>
<dbReference type="InterPro" id="IPR011004">
    <property type="entry name" value="Trimer_LpxA-like_sf"/>
</dbReference>
<dbReference type="AlphaFoldDB" id="A0A2V5K1I2"/>
<protein>
    <recommendedName>
        <fullName evidence="3">Carbonate dehydratase</fullName>
    </recommendedName>
</protein>
<comment type="caution">
    <text evidence="1">The sequence shown here is derived from an EMBL/GenBank/DDBJ whole genome shotgun (WGS) entry which is preliminary data.</text>
</comment>
<gene>
    <name evidence="1" type="ORF">DLM86_18485</name>
</gene>
<sequence length="212" mass="23366">MIAMHKLSGIYPLQQILYRNPPVREAPLPVEPTVSLNAVVAANSIVIGDVTVEDDVFIGFHTVIRADASPPYYIGPRTNIQDFAMIHAHPGEFVEWEGRRYGVYIESDVSILHHGSLHGPLFVGRGTFVGLRVSISAATIGRHCVVMHGAVVADGVRIADNRFVEPGRTVWTQEQADALPEVPERYKTLNADIVDYYCRLGKAYKASTPLAF</sequence>
<name>A0A2V5K1I2_9BACL</name>
<organism evidence="1 2">
    <name type="scientific">Paenibacillus flagellatus</name>
    <dbReference type="NCBI Taxonomy" id="2211139"/>
    <lineage>
        <taxon>Bacteria</taxon>
        <taxon>Bacillati</taxon>
        <taxon>Bacillota</taxon>
        <taxon>Bacilli</taxon>
        <taxon>Bacillales</taxon>
        <taxon>Paenibacillaceae</taxon>
        <taxon>Paenibacillus</taxon>
    </lineage>
</organism>
<dbReference type="SUPFAM" id="SSF51161">
    <property type="entry name" value="Trimeric LpxA-like enzymes"/>
    <property type="match status" value="1"/>
</dbReference>
<reference evidence="1 2" key="1">
    <citation type="submission" date="2018-05" db="EMBL/GenBank/DDBJ databases">
        <title>Paenibacillus flagellatus sp. nov., isolated from selenium mineral soil.</title>
        <authorList>
            <person name="Dai X."/>
        </authorList>
    </citation>
    <scope>NUCLEOTIDE SEQUENCE [LARGE SCALE GENOMIC DNA]</scope>
    <source>
        <strain evidence="1 2">DXL2</strain>
    </source>
</reference>
<accession>A0A2V5K1I2</accession>
<dbReference type="PANTHER" id="PTHR43360">
    <property type="entry name" value="CARBON DIOXIDE CONCENTRATING MECHANISM PROTEIN CCMM"/>
    <property type="match status" value="1"/>
</dbReference>
<dbReference type="Gene3D" id="2.160.10.10">
    <property type="entry name" value="Hexapeptide repeat proteins"/>
    <property type="match status" value="1"/>
</dbReference>
<evidence type="ECO:0000313" key="2">
    <source>
        <dbReference type="Proteomes" id="UP000247476"/>
    </source>
</evidence>
<proteinExistence type="predicted"/>
<evidence type="ECO:0008006" key="3">
    <source>
        <dbReference type="Google" id="ProtNLM"/>
    </source>
</evidence>
<dbReference type="PANTHER" id="PTHR43360:SF1">
    <property type="entry name" value="CARBOXYSOME ASSEMBLY PROTEIN CCMM"/>
    <property type="match status" value="1"/>
</dbReference>
<evidence type="ECO:0000313" key="1">
    <source>
        <dbReference type="EMBL" id="PYI52988.1"/>
    </source>
</evidence>